<name>A0AA49F0X2_HELCH</name>
<keyword evidence="1" id="KW-0732">Signal</keyword>
<dbReference type="InterPro" id="IPR006170">
    <property type="entry name" value="PBP/GOBP"/>
</dbReference>
<evidence type="ECO:0000256" key="1">
    <source>
        <dbReference type="SAM" id="SignalP"/>
    </source>
</evidence>
<feature type="signal peptide" evidence="1">
    <location>
        <begin position="1"/>
        <end position="20"/>
    </location>
</feature>
<feature type="chain" id="PRO_5041418215" evidence="1">
    <location>
        <begin position="21"/>
        <end position="149"/>
    </location>
</feature>
<protein>
    <submittedName>
        <fullName evidence="2">Odorant binding protein 7</fullName>
    </submittedName>
</protein>
<organism evidence="2">
    <name type="scientific">Heliconius charithonia</name>
    <name type="common">Zebra longwing butterfly</name>
    <dbReference type="NCBI Taxonomy" id="33434"/>
    <lineage>
        <taxon>Eukaryota</taxon>
        <taxon>Metazoa</taxon>
        <taxon>Ecdysozoa</taxon>
        <taxon>Arthropoda</taxon>
        <taxon>Hexapoda</taxon>
        <taxon>Insecta</taxon>
        <taxon>Pterygota</taxon>
        <taxon>Neoptera</taxon>
        <taxon>Endopterygota</taxon>
        <taxon>Lepidoptera</taxon>
        <taxon>Glossata</taxon>
        <taxon>Ditrysia</taxon>
        <taxon>Papilionoidea</taxon>
        <taxon>Nymphalidae</taxon>
        <taxon>Heliconiinae</taxon>
        <taxon>Heliconiini</taxon>
        <taxon>Heliconius</taxon>
    </lineage>
</organism>
<dbReference type="GO" id="GO:0005549">
    <property type="term" value="F:odorant binding"/>
    <property type="evidence" value="ECO:0007669"/>
    <property type="project" value="InterPro"/>
</dbReference>
<reference evidence="2" key="2">
    <citation type="journal article" date="2023" name="Proc. Natl. Acad. Sci. U.S.A.">
        <title>Sex-linked gene traffic underlies the acquisition of sexually dimorphic UV color vision in Heliconius butterflies.</title>
        <authorList>
            <person name="Chakraborty M."/>
            <person name="Lara A.G."/>
            <person name="Dang A."/>
            <person name="McCulloch K.J."/>
            <person name="Rainbow D."/>
            <person name="Carter D."/>
            <person name="Ngo L.T."/>
            <person name="Solares E."/>
            <person name="Said I."/>
            <person name="Corbett-Detig R.B."/>
            <person name="Gilbert L.E."/>
            <person name="Emerson J.J."/>
            <person name="Briscoe A.D."/>
        </authorList>
    </citation>
    <scope>NUCLEOTIDE SEQUENCE</scope>
</reference>
<dbReference type="SMART" id="SM00708">
    <property type="entry name" value="PhBP"/>
    <property type="match status" value="1"/>
</dbReference>
<dbReference type="InterPro" id="IPR036728">
    <property type="entry name" value="PBP_GOBP_sf"/>
</dbReference>
<dbReference type="PANTHER" id="PTHR21364">
    <property type="entry name" value="GENERAL ODORANT-BINDING PROTEIN 19A"/>
    <property type="match status" value="1"/>
</dbReference>
<dbReference type="Gene3D" id="1.10.238.20">
    <property type="entry name" value="Pheromone/general odorant binding protein domain"/>
    <property type="match status" value="1"/>
</dbReference>
<gene>
    <name evidence="2" type="primary">OBP7</name>
</gene>
<dbReference type="CDD" id="cd23992">
    <property type="entry name" value="PBP_GOBP"/>
    <property type="match status" value="1"/>
</dbReference>
<dbReference type="EMBL" id="OQ064254">
    <property type="protein sequence ID" value="WHU27527.1"/>
    <property type="molecule type" value="mRNA"/>
</dbReference>
<proteinExistence type="evidence at transcript level"/>
<dbReference type="Pfam" id="PF01395">
    <property type="entry name" value="PBP_GOBP"/>
    <property type="match status" value="1"/>
</dbReference>
<dbReference type="PANTHER" id="PTHR21364:SF2">
    <property type="entry name" value="GENERAL ODORANT-BINDING PROTEIN 19A"/>
    <property type="match status" value="1"/>
</dbReference>
<reference evidence="2" key="1">
    <citation type="submission" date="2022-12" db="EMBL/GenBank/DDBJ databases">
        <authorList>
            <person name="Briscoe A.D."/>
        </authorList>
    </citation>
    <scope>NUCLEOTIDE SEQUENCE</scope>
</reference>
<evidence type="ECO:0000313" key="2">
    <source>
        <dbReference type="EMBL" id="WHU27527.1"/>
    </source>
</evidence>
<sequence length="149" mass="16834">MKTFKLLILLFVFFFGDSQAMTDDEMREEFMRITMICSKDHKVDMKDLLSLQQLNVPTKKDVKCLLACAYKKTGSMNKEGLYDIEASYKIAEMTKNGDPKRLENAKKLVDICAKVNDETVSDGEAGCDRAGLIFKCVVETAPKLGFKLK</sequence>
<accession>A0AA49F0X2</accession>
<dbReference type="AlphaFoldDB" id="A0AA49F0X2"/>
<dbReference type="SUPFAM" id="SSF47565">
    <property type="entry name" value="Insect pheromone/odorant-binding proteins"/>
    <property type="match status" value="1"/>
</dbReference>